<dbReference type="AlphaFoldDB" id="A0A2N8LAC2"/>
<dbReference type="EMBL" id="LOCM01000032">
    <property type="protein sequence ID" value="PND47104.1"/>
    <property type="molecule type" value="Genomic_DNA"/>
</dbReference>
<keyword evidence="7" id="KW-1185">Reference proteome</keyword>
<dbReference type="PROSITE" id="PS51071">
    <property type="entry name" value="HTH_RPIR"/>
    <property type="match status" value="1"/>
</dbReference>
<comment type="caution">
    <text evidence="6">The sequence shown here is derived from an EMBL/GenBank/DDBJ whole genome shotgun (WGS) entry which is preliminary data.</text>
</comment>
<feature type="domain" description="HTH rpiR-type" evidence="4">
    <location>
        <begin position="5"/>
        <end position="81"/>
    </location>
</feature>
<evidence type="ECO:0000313" key="7">
    <source>
        <dbReference type="Proteomes" id="UP000235963"/>
    </source>
</evidence>
<proteinExistence type="predicted"/>
<dbReference type="PANTHER" id="PTHR30514">
    <property type="entry name" value="GLUCOKINASE"/>
    <property type="match status" value="1"/>
</dbReference>
<keyword evidence="1" id="KW-0805">Transcription regulation</keyword>
<protein>
    <submittedName>
        <fullName evidence="6">RpiR family transcriptional regulator</fullName>
    </submittedName>
</protein>
<sequence length="270" mass="30893">MRRDHRLITQIEDSLEQMTELEKEIGRFFIETELEDDDLTAAKIISKLHISQAALTRFAKKCGFAGYREFSFEYSKSLQESRVSFQPFHLELTKRVLLDYDALVNKTYDLVNESKLQELAKAFDQAERIYFYGKGSSALVAQEMKLRFMRLGLICDAYSDTDGFTWANSIVNDNCLVFGFSLSGKTRSVIEALDKASQKGAKTILLTTNSNQPFPKNIETIAVASNHKLNYGNRITPQFPLLIMMDIIYAYVSAIDKDQKEEIFKNTIIK</sequence>
<dbReference type="Gene3D" id="3.40.50.10490">
    <property type="entry name" value="Glucose-6-phosphate isomerase like protein, domain 1"/>
    <property type="match status" value="1"/>
</dbReference>
<dbReference type="InterPro" id="IPR009057">
    <property type="entry name" value="Homeodomain-like_sf"/>
</dbReference>
<dbReference type="InterPro" id="IPR046348">
    <property type="entry name" value="SIS_dom_sf"/>
</dbReference>
<dbReference type="InterPro" id="IPR001347">
    <property type="entry name" value="SIS_dom"/>
</dbReference>
<feature type="domain" description="SIS" evidence="5">
    <location>
        <begin position="119"/>
        <end position="258"/>
    </location>
</feature>
<evidence type="ECO:0000256" key="3">
    <source>
        <dbReference type="ARBA" id="ARBA00023163"/>
    </source>
</evidence>
<dbReference type="Gene3D" id="1.10.10.10">
    <property type="entry name" value="Winged helix-like DNA-binding domain superfamily/Winged helix DNA-binding domain"/>
    <property type="match status" value="1"/>
</dbReference>
<dbReference type="Pfam" id="PF01380">
    <property type="entry name" value="SIS"/>
    <property type="match status" value="1"/>
</dbReference>
<gene>
    <name evidence="6" type="ORF">AT575_08775</name>
</gene>
<dbReference type="InterPro" id="IPR047640">
    <property type="entry name" value="RpiR-like"/>
</dbReference>
<evidence type="ECO:0000259" key="5">
    <source>
        <dbReference type="PROSITE" id="PS51464"/>
    </source>
</evidence>
<dbReference type="GO" id="GO:0003677">
    <property type="term" value="F:DNA binding"/>
    <property type="evidence" value="ECO:0007669"/>
    <property type="project" value="UniProtKB-KW"/>
</dbReference>
<reference evidence="6 7" key="1">
    <citation type="submission" date="2015-12" db="EMBL/GenBank/DDBJ databases">
        <title>Streptococcus penaeicida sp. nov.</title>
        <authorList>
            <person name="Gomez-Gil B."/>
            <person name="Morales-Covarrubias M."/>
        </authorList>
    </citation>
    <scope>NUCLEOTIDE SEQUENCE [LARGE SCALE GENOMIC DNA]</scope>
    <source>
        <strain evidence="6 7">CAIM 1838</strain>
    </source>
</reference>
<dbReference type="InterPro" id="IPR035472">
    <property type="entry name" value="RpiR-like_SIS"/>
</dbReference>
<evidence type="ECO:0000256" key="2">
    <source>
        <dbReference type="ARBA" id="ARBA00023125"/>
    </source>
</evidence>
<keyword evidence="3" id="KW-0804">Transcription</keyword>
<dbReference type="OrthoDB" id="3684496at2"/>
<dbReference type="GO" id="GO:0003700">
    <property type="term" value="F:DNA-binding transcription factor activity"/>
    <property type="evidence" value="ECO:0007669"/>
    <property type="project" value="InterPro"/>
</dbReference>
<dbReference type="SUPFAM" id="SSF46689">
    <property type="entry name" value="Homeodomain-like"/>
    <property type="match status" value="1"/>
</dbReference>
<keyword evidence="2" id="KW-0238">DNA-binding</keyword>
<dbReference type="PANTHER" id="PTHR30514:SF21">
    <property type="entry name" value="RPIR-FAMILY TRANSCRIPTIONAL REGULATOR"/>
    <property type="match status" value="1"/>
</dbReference>
<dbReference type="Proteomes" id="UP000235963">
    <property type="component" value="Unassembled WGS sequence"/>
</dbReference>
<dbReference type="SUPFAM" id="SSF53697">
    <property type="entry name" value="SIS domain"/>
    <property type="match status" value="1"/>
</dbReference>
<dbReference type="GO" id="GO:0097367">
    <property type="term" value="F:carbohydrate derivative binding"/>
    <property type="evidence" value="ECO:0007669"/>
    <property type="project" value="InterPro"/>
</dbReference>
<organism evidence="6 7">
    <name type="scientific">Streptococcus penaeicida</name>
    <dbReference type="NCBI Taxonomy" id="1765960"/>
    <lineage>
        <taxon>Bacteria</taxon>
        <taxon>Bacillati</taxon>
        <taxon>Bacillota</taxon>
        <taxon>Bacilli</taxon>
        <taxon>Lactobacillales</taxon>
        <taxon>Streptococcaceae</taxon>
        <taxon>Streptococcus</taxon>
    </lineage>
</organism>
<dbReference type="Pfam" id="PF01418">
    <property type="entry name" value="HTH_6"/>
    <property type="match status" value="1"/>
</dbReference>
<dbReference type="InterPro" id="IPR036388">
    <property type="entry name" value="WH-like_DNA-bd_sf"/>
</dbReference>
<evidence type="ECO:0000313" key="6">
    <source>
        <dbReference type="EMBL" id="PND47104.1"/>
    </source>
</evidence>
<dbReference type="RefSeq" id="WP_102778029.1">
    <property type="nucleotide sequence ID" value="NZ_CBCSGP010000006.1"/>
</dbReference>
<accession>A0A2N8LAC2</accession>
<dbReference type="CDD" id="cd05013">
    <property type="entry name" value="SIS_RpiR"/>
    <property type="match status" value="1"/>
</dbReference>
<name>A0A2N8LAC2_9STRE</name>
<dbReference type="InterPro" id="IPR000281">
    <property type="entry name" value="HTH_RpiR"/>
</dbReference>
<evidence type="ECO:0000256" key="1">
    <source>
        <dbReference type="ARBA" id="ARBA00023015"/>
    </source>
</evidence>
<evidence type="ECO:0000259" key="4">
    <source>
        <dbReference type="PROSITE" id="PS51071"/>
    </source>
</evidence>
<dbReference type="PROSITE" id="PS51464">
    <property type="entry name" value="SIS"/>
    <property type="match status" value="1"/>
</dbReference>
<dbReference type="GO" id="GO:1901135">
    <property type="term" value="P:carbohydrate derivative metabolic process"/>
    <property type="evidence" value="ECO:0007669"/>
    <property type="project" value="InterPro"/>
</dbReference>